<feature type="region of interest" description="Disordered" evidence="1">
    <location>
        <begin position="4446"/>
        <end position="4468"/>
    </location>
</feature>
<feature type="compositionally biased region" description="Low complexity" evidence="1">
    <location>
        <begin position="3929"/>
        <end position="3940"/>
    </location>
</feature>
<keyword evidence="2" id="KW-0472">Membrane</keyword>
<feature type="compositionally biased region" description="Polar residues" evidence="1">
    <location>
        <begin position="106"/>
        <end position="121"/>
    </location>
</feature>
<keyword evidence="4" id="KW-1185">Reference proteome</keyword>
<feature type="compositionally biased region" description="Polar residues" evidence="1">
    <location>
        <begin position="3549"/>
        <end position="3558"/>
    </location>
</feature>
<protein>
    <recommendedName>
        <fullName evidence="5">FMP27 GFWDK domain-containing protein</fullName>
    </recommendedName>
</protein>
<feature type="region of interest" description="Disordered" evidence="1">
    <location>
        <begin position="1802"/>
        <end position="1834"/>
    </location>
</feature>
<feature type="compositionally biased region" description="Polar residues" evidence="1">
    <location>
        <begin position="644"/>
        <end position="659"/>
    </location>
</feature>
<keyword evidence="2" id="KW-1133">Transmembrane helix</keyword>
<comment type="caution">
    <text evidence="3">The sequence shown here is derived from an EMBL/GenBank/DDBJ whole genome shotgun (WGS) entry which is preliminary data.</text>
</comment>
<dbReference type="Proteomes" id="UP000245609">
    <property type="component" value="Unassembled WGS sequence"/>
</dbReference>
<feature type="region of interest" description="Disordered" evidence="1">
    <location>
        <begin position="299"/>
        <end position="331"/>
    </location>
</feature>
<dbReference type="Pfam" id="PF10344">
    <property type="entry name" value="Hobbit"/>
    <property type="match status" value="3"/>
</dbReference>
<feature type="region of interest" description="Disordered" evidence="1">
    <location>
        <begin position="3917"/>
        <end position="3943"/>
    </location>
</feature>
<feature type="compositionally biased region" description="Polar residues" evidence="1">
    <location>
        <begin position="3430"/>
        <end position="3452"/>
    </location>
</feature>
<feature type="compositionally biased region" description="Basic residues" evidence="1">
    <location>
        <begin position="3000"/>
        <end position="3011"/>
    </location>
</feature>
<dbReference type="InterPro" id="IPR045167">
    <property type="entry name" value="Hobbit"/>
</dbReference>
<feature type="compositionally biased region" description="Polar residues" evidence="1">
    <location>
        <begin position="1804"/>
        <end position="1815"/>
    </location>
</feature>
<feature type="region of interest" description="Disordered" evidence="1">
    <location>
        <begin position="1742"/>
        <end position="1765"/>
    </location>
</feature>
<feature type="region of interest" description="Disordered" evidence="1">
    <location>
        <begin position="3546"/>
        <end position="3570"/>
    </location>
</feature>
<accession>A0A2T9ZJY2</accession>
<feature type="compositionally biased region" description="Polar residues" evidence="1">
    <location>
        <begin position="3298"/>
        <end position="3316"/>
    </location>
</feature>
<feature type="compositionally biased region" description="Basic and acidic residues" evidence="1">
    <location>
        <begin position="4224"/>
        <end position="4246"/>
    </location>
</feature>
<feature type="region of interest" description="Disordered" evidence="1">
    <location>
        <begin position="2924"/>
        <end position="3026"/>
    </location>
</feature>
<feature type="compositionally biased region" description="Low complexity" evidence="1">
    <location>
        <begin position="2533"/>
        <end position="2543"/>
    </location>
</feature>
<evidence type="ECO:0000256" key="1">
    <source>
        <dbReference type="SAM" id="MobiDB-lite"/>
    </source>
</evidence>
<dbReference type="OrthoDB" id="1562405at2759"/>
<feature type="compositionally biased region" description="Basic residues" evidence="1">
    <location>
        <begin position="3559"/>
        <end position="3570"/>
    </location>
</feature>
<reference evidence="3 4" key="1">
    <citation type="journal article" date="2018" name="MBio">
        <title>Comparative Genomics Reveals the Core Gene Toolbox for the Fungus-Insect Symbiosis.</title>
        <authorList>
            <person name="Wang Y."/>
            <person name="Stata M."/>
            <person name="Wang W."/>
            <person name="Stajich J.E."/>
            <person name="White M.M."/>
            <person name="Moncalvo J.M."/>
        </authorList>
    </citation>
    <scope>NUCLEOTIDE SEQUENCE [LARGE SCALE GENOMIC DNA]</scope>
    <source>
        <strain evidence="3 4">SC-DP-2</strain>
    </source>
</reference>
<feature type="compositionally biased region" description="Polar residues" evidence="1">
    <location>
        <begin position="1559"/>
        <end position="1571"/>
    </location>
</feature>
<feature type="compositionally biased region" description="Polar residues" evidence="1">
    <location>
        <begin position="2544"/>
        <end position="2557"/>
    </location>
</feature>
<feature type="region of interest" description="Disordered" evidence="1">
    <location>
        <begin position="499"/>
        <end position="518"/>
    </location>
</feature>
<feature type="region of interest" description="Disordered" evidence="1">
    <location>
        <begin position="1546"/>
        <end position="1574"/>
    </location>
</feature>
<keyword evidence="2" id="KW-0812">Transmembrane</keyword>
<feature type="transmembrane region" description="Helical" evidence="2">
    <location>
        <begin position="21"/>
        <end position="40"/>
    </location>
</feature>
<feature type="compositionally biased region" description="Basic and acidic residues" evidence="1">
    <location>
        <begin position="4446"/>
        <end position="4458"/>
    </location>
</feature>
<name>A0A2T9ZJY2_9FUNG</name>
<proteinExistence type="predicted"/>
<feature type="compositionally biased region" description="Acidic residues" evidence="1">
    <location>
        <begin position="2927"/>
        <end position="2938"/>
    </location>
</feature>
<evidence type="ECO:0000313" key="4">
    <source>
        <dbReference type="Proteomes" id="UP000245609"/>
    </source>
</evidence>
<feature type="region of interest" description="Disordered" evidence="1">
    <location>
        <begin position="642"/>
        <end position="669"/>
    </location>
</feature>
<feature type="compositionally biased region" description="Low complexity" evidence="1">
    <location>
        <begin position="311"/>
        <end position="331"/>
    </location>
</feature>
<dbReference type="PANTHER" id="PTHR15678:SF6">
    <property type="entry name" value="BRIDGE-LIKE LIPID TRANSFER PROTEIN FAMILY MEMBER 2"/>
    <property type="match status" value="1"/>
</dbReference>
<dbReference type="EMBL" id="MBFS01000066">
    <property type="protein sequence ID" value="PVV04898.1"/>
    <property type="molecule type" value="Genomic_DNA"/>
</dbReference>
<gene>
    <name evidence="3" type="ORF">BB560_000581</name>
</gene>
<evidence type="ECO:0008006" key="5">
    <source>
        <dbReference type="Google" id="ProtNLM"/>
    </source>
</evidence>
<feature type="region of interest" description="Disordered" evidence="1">
    <location>
        <begin position="105"/>
        <end position="124"/>
    </location>
</feature>
<evidence type="ECO:0000256" key="2">
    <source>
        <dbReference type="SAM" id="Phobius"/>
    </source>
</evidence>
<dbReference type="PANTHER" id="PTHR15678">
    <property type="entry name" value="ANTIGEN MLAA-22-RELATED"/>
    <property type="match status" value="1"/>
</dbReference>
<evidence type="ECO:0000313" key="3">
    <source>
        <dbReference type="EMBL" id="PVV04898.1"/>
    </source>
</evidence>
<feature type="compositionally biased region" description="Basic residues" evidence="1">
    <location>
        <begin position="1546"/>
        <end position="1555"/>
    </location>
</feature>
<feature type="compositionally biased region" description="Polar residues" evidence="1">
    <location>
        <begin position="1751"/>
        <end position="1765"/>
    </location>
</feature>
<feature type="compositionally biased region" description="Polar residues" evidence="1">
    <location>
        <begin position="3917"/>
        <end position="3928"/>
    </location>
</feature>
<feature type="region of interest" description="Disordered" evidence="1">
    <location>
        <begin position="3296"/>
        <end position="3316"/>
    </location>
</feature>
<feature type="region of interest" description="Disordered" evidence="1">
    <location>
        <begin position="2514"/>
        <end position="2574"/>
    </location>
</feature>
<dbReference type="STRING" id="133381.A0A2T9ZJY2"/>
<feature type="compositionally biased region" description="Low complexity" evidence="1">
    <location>
        <begin position="2955"/>
        <end position="2976"/>
    </location>
</feature>
<feature type="region of interest" description="Disordered" evidence="1">
    <location>
        <begin position="4194"/>
        <end position="4270"/>
    </location>
</feature>
<feature type="compositionally biased region" description="Basic and acidic residues" evidence="1">
    <location>
        <begin position="1816"/>
        <end position="1825"/>
    </location>
</feature>
<organism evidence="3 4">
    <name type="scientific">Smittium megazygosporum</name>
    <dbReference type="NCBI Taxonomy" id="133381"/>
    <lineage>
        <taxon>Eukaryota</taxon>
        <taxon>Fungi</taxon>
        <taxon>Fungi incertae sedis</taxon>
        <taxon>Zoopagomycota</taxon>
        <taxon>Kickxellomycotina</taxon>
        <taxon>Harpellomycetes</taxon>
        <taxon>Harpellales</taxon>
        <taxon>Legeriomycetaceae</taxon>
        <taxon>Smittium</taxon>
    </lineage>
</organism>
<feature type="region of interest" description="Disordered" evidence="1">
    <location>
        <begin position="2792"/>
        <end position="2813"/>
    </location>
</feature>
<feature type="region of interest" description="Disordered" evidence="1">
    <location>
        <begin position="3408"/>
        <end position="3452"/>
    </location>
</feature>
<sequence>MSFIDFFYKFWNFIPSFLKNFVLKVFLFTIAVRILVLLIVKLPVKRFFLKHGLSIKRIHNFSFYHIKYSTTRKDGSTLILQLESVCFNFNILGRLYRLINPKKAASTGTDNHTSVSSQDSISPEGISKSLNNTLKKPSKDPLLQVIVCKPHLFIFKKGSPEFKSNLEDYINDEHGIKDNSEKSLREEVKYYEKKAKKFVKKISSPLKIVSNIGSIFLPKIQIKIEESCITLSKNKQSWQEGVGVTLKFDQITVENSTSSSSNNLFWFYGLVWQISVSLYQKLVDFILWLASSKKPQILRRPSHSESTVPSNHATNPDNNNNNILDTEANNESFLSADRDPTSYLRKRNKHSSSFPQDSFFKFEVKIRFEKIKLFRGLEAYGGDADSQNKSTGYNVMKHLGLINSSKERTRSVSEEIGFVIDAGSQITFGLHSDIWWIPNQVNVDFSFNSTTFDYNKLSAVIAEIKNLTIHGSNKSKALHKLDKYFDQIKHDLYDFNEGLTDEPEDSKSTSKSPNPSVNKDKVEAEFVKLLKTLYKETFLLKKKQLLIYFAGFLFEKISLKSISTQISIKEVLLKIYPPSQNDSSIFRSGTVVSQKDIQLSFVFSSKENHKKSILCSNKTQEIQKTSILASDKSSKSNLEKDSFESNLSTAKNSGDTLQNKPGEFRDKPIPNVDLSSSALSSYSLSVSDKASDLIEPGNFVLIPDFPFKKLYFDASADFKFQLGTFKLQRQDKNSGSSKSKNASSTNYSSGIEIDSFKLQVLIPISYSTDENLTFSSHAEIKVDIVNPKIVLDSAIFISILESIKLIKSSQNASGKKEITVGSSSKNPEHYSKIVSSIFSPKSNEKDSDDLANLRLNIHNIKRWGNISTLMKIFVQNITIHLETSNVHITVISDIPTTPGSSFTEKKTAIVLQNKSTSLISDIKFPSIDHSFKNYCTVFSESHLLYSVSPVSVYQTELKTGFDPMSYVNSSISDVILEFDGAEYIGNAEALLGWPYEFYKNQGPYIKFYSILNFGSLDFTLLEKKFITLIHNLPGWFWLKSIVLDGLNTNSSEFNKPERNIPKNHDTKKELNNLQEKSPPEESLHMQTRNNLYVPSLEISNSLKINFGKAKLKISTLDGDIDKAHSLSHGLIIRLKRFKLRMKQTKSYSEKKTTFNTVLDELSVSTMDLIPSTDPYDESKPSLVEEDEFLSRGWAIKNVDEFVFLNTVGTKALIIKNLASHSSTISVESNIPMLKARISSTNSYRCMTIFQQISILHSLSTKLPVFANNASTPVVIKSKHDKLFNCNIKIDSLDLFYVLPAIDIHDGETKAIYKKSNRLSEIKLTQKLSKVNIDINSKKTKLLSTTFVTIEMPAFKALAVGSVGEPVFVFANSKFIIESVKDLEATSSTKPSTKFYFDEGCFNIPHGFAMYNYIEGLILLIKLHKNIFRKIKSDCERMTSRVNNIFSKSGFSKVQGTVSADSIISIFEKAVPISFPSFRGDLFETKKFVKANIKPDIVPPIYVHGKSLSMLIQDDPFEIALSRIFQIGKKIQSERLNRMEAFEKKAAKIRQHRPAKPKPASTNVVDENSQSVPGAGKMKLKKTKTTNFINGVLPNRANTNLSLEAKLTHNKTKSSSTPSNPLLDRASNTFVVGKRNKIYNDPNIRSNTFNFDDASPATLKDRMNLETGSNKKAEETPKLAEREFTFTRLNNKLNAAPTIEVSEDDAIRNKTNSLIEEALYKLYELESKIWIKTIRKSMLRTKNLNPDHEQGSGENPISSSSLSKEQPLNVSDVTGFSLSGTSIASPIKCLGLNDLIDTVKAKANSVPSDTSSNLTKTEPHTSKADEPNPSIDIKPKLPAVTKPLFVETSDEWRFPRIPLFNLMFSPVRIKIETPEELNSFDSIENYMREIDPDVPRNQIWSTLVPLKINIKSGLLVLQMRDFPIPLIYFPDPFRSKSTEDSNIRHRQEFSSFKCGVAIEGGLIVCEQYPSDEAIRFCSIPLSKVCVISPQLSTAQMISSGQYDTGSNSLVFRLPIFKTLSFPRVLTNFSVSINNSATIQAKKAVDFLRSGDISKLDELDISVADLKKILSVGRLPVSSPLICWSQRIQPTLTEISQNFEGITSPQSEPSPSLGWWDKLRAKAKIRCRFASIDIPIKYLVPENSWMFTEGDGCVSSVLGHQTGEILFYSPSSRDPYSLDLEDSGYLLSFRGGVRFAIGEDDPRYTDSSSPLKRIYKINAGDAFKNPPSVAPPLFEVLQIRCMNFLCGVPNIASDKFNAFNIMLYSSKHYRKIKVSIKGEENMEASFTTLLRTIKFVSKNHQVELGCVSTTRNSIFIKTLCHLKNGVKLALGFSYSLQENKRSLPTHASRRMAFSNGEQGSFIDQNNEFTTWDTKPHAPENVPAESLDTYDCFKYFRSSGLHLGIAMKCPFQSVSDTWPQTMTRNTEEVSLPVPRRRDTILSKFSNTTDDRSSVQSFGDISEIPRGDSKISRLRDPDVQKFGTFSNRKGEYSGVDMRFVTREKKMIPGNKSKERVSFAKKPEILDDIPSSSDETDSYSSSFYSDGYNQQQYSGYNTNTSESELDNREQEANGEIPVSEGPALDEYSSVFNHISPLHAVFYEKEHKLAHNFVSPLPLSLIEKCADVDETSSYDSNTKCKANLSIETNRMFMNYVHTFSSQLMLPIKRGKLFPGRERKDINHSQQVSEVKELENQEIAKFWPFDGAPKSVNELFEGVMKLQENLAGSSDGSFDGSRVENSDSISPAKVEGNLFQLKGRSKLLESTLLMVQQHKIVKIGADKKSKADISDSLNLGISKTDSSRSANSQQSSKKEKHEVTHHWHIQDIDAELDDFDVRIVKMKFLSPLFLDDMSLKINQWVEENKLVKSCGLTMTKEAHLHLQQVPEKMCWIDSGSTFDLGSFAILNSIIHEADVLSLLWAPRMIYFTQSTESQTEDDHENDSYDLESKPSVSKEPAHVTFSRSHSISSNSDSSDSGQSSSDSGILLNISSSDHQNHLKVPQVLNKRNSHKQIRRKTKKDQASATHGGFPAKRNFSSVNSLRFKRQTHSSVSKLSLKKPNMSSSLSVSGNIDYRKVLRDSHLTMTMLLSRRKARLGYVIDMKRNELFKRLHHYENRPEASISDFQNQLSQNFDEIVELSTRRRLINQCMEMLGINDPQNSDFSDIDSQDDVSNGEFRDTGGYCDGDSSLFEHLYRHRVLLHSAYLLWNSDLRNSLLEFFYNEDLKSALRYFLSQQALQTVNSLNPKKSFTFQHEENLAGSKNLNRTIDVEGGTYNPNNPLSLNSKAENSYKFPGDKELPPKFGYSDTSSRSFPNTESDLTKNSGGNYSYKAEVDHKDPFFEGSNYALSRMASSDKSILRHNEVVPYFYLLVEFLNSQISLTLDESSQSSVVSTVERGQYSMLKLCVDPNYSESEKKDARKTVTKSTTSQLPGIGKTKSYSIKENNTTGRPSENGNSTASTGSIAMQEYVSMLAENEENVLKIRMIGEVSNMQVFTVKRSDFIDCPLYLMDCFYGANVDTTKLSCTLWPVWVPIEILINHEHIESNMANIDPLARSSCENSDPKSGSRNKRYNSKKKHLQQSFINNNLYSRVIEKISGITVYDKPNSQRIQSRNVKFDDLRVLSQNSNITISNDQALKKLKRSLLTCDCSLLYEDQNIGKKVSIDSAESIESLVNGINSPLPKGDDSRAPSTLKPESIAQEASNTYLLESENDNKRFSEIEGKHVNSDDSNSTYILVRVSKVNIKCTSEQYLAIMDLILNLLIYIAPERSSYLDELNSVKLSTDLSSIKDAGPIVNQIQNSLRSRRKMLQEWHEIQWNHNEDRAFRQFNNSGFSPTTAEDSLFLVKNSESYNFDQDSLVSNQSRISPTVSINHFRHFALNGGVILSLSRQIKQLEYQLRITMDLISSVKRSKEKQEIFGTNLHTKNESQSSSRAINTPTIHSSPTTHSEPILGMDVATDKNLDSVICKNVELSSDLKTSGSIKSGVSEAFSTKNAKSIWNKLASEPRSHKRSSSISSRLYSNLPNLTAHERANSIMGSIKSNSETQSVSENSVGEKQFNKGHSIAQKLSIHVSSLNLSMLDKDNRTICDVKTRNLYSSVITSSSQAIDVILEVDVLIALNRIKNATFPQIIVPRISEKEQDIDFSKNKMIKLYYSELPSVGGIRIVELLEIDIAPLKIMLSHDIGKTLINYFFPSSDSNDDKNSFYKEQGPENINIPSKADGKKSTRARIRGFIDKQLDKSSRSHRRTNSDFKSNRLVSKGSDDESSDKEMITSKQNQTQTKLEILTNSDLKARASSNKTYMLIRIPSRRFIISYHGRKKSNISDLSNFEFKSPNLEFRNEVISQYELMMRLKKAFINAALQHTGALFKEKFKQLKNRKLYLSKQEADHYTESLVRKIENDDTTNTRYQSTKVRIDSNSRTEVTHKSDFLQNLIPNSLFTPFSYIGPEIPDLSSEKKERELKKDELSSPSILTKKG</sequence>